<dbReference type="RefSeq" id="WP_155285657.1">
    <property type="nucleotide sequence ID" value="NZ_BLBC01000018.1"/>
</dbReference>
<dbReference type="OrthoDB" id="1047112at2"/>
<evidence type="ECO:0000313" key="1">
    <source>
        <dbReference type="EMBL" id="GET47042.1"/>
    </source>
</evidence>
<name>A0A5M4BCF9_9FLAO</name>
<protein>
    <recommendedName>
        <fullName evidence="3">TolB-like 6-blade propeller-like</fullName>
    </recommendedName>
</protein>
<evidence type="ECO:0008006" key="3">
    <source>
        <dbReference type="Google" id="ProtNLM"/>
    </source>
</evidence>
<accession>A0A5M4BCF9</accession>
<keyword evidence="2" id="KW-1185">Reference proteome</keyword>
<dbReference type="AlphaFoldDB" id="A0A5M4BCF9"/>
<dbReference type="Pfam" id="PF15869">
    <property type="entry name" value="TolB_like"/>
    <property type="match status" value="1"/>
</dbReference>
<gene>
    <name evidence="1" type="ORF">RCZ01_23440</name>
</gene>
<reference evidence="2" key="1">
    <citation type="journal article" date="2020" name="Int. J. Syst. Evol. Microbiol.">
        <title>Capnocytophaga felis sp. nov. isolated from the feline oral cavity.</title>
        <authorList>
            <person name="Suzuki M."/>
            <person name="Umeda K."/>
            <person name="Kimura M."/>
            <person name="Imaoka K."/>
            <person name="Morikawa S."/>
            <person name="Maeda K."/>
        </authorList>
    </citation>
    <scope>NUCLEOTIDE SEQUENCE [LARGE SCALE GENOMIC DNA]</scope>
    <source>
        <strain evidence="2">KC07070</strain>
    </source>
</reference>
<sequence>MNTKNILFGIGLLFLGTCGDNKMVQKQEEKEMAQLFQKEEIVAELARLEAGELFFKNKNPFGDDILLKGKQIVGDTAIFSVRESQLLIKNNYLIMKSLTNPVFYIFNLPDLRLQKSLGKRGQAPDDFLFPTIIPSVSNDWLCYLFENSQNKLYGLDEKGDIQIINKPFEEFKKQELGATLQLANVSDDDFMYVTDSKTGKSIFRITQKGDSINKKEVFNLGLNPTRKSPFTYIGDFAVNPQKNRMVYAYKYFKIIKFMDLEAQTVRTINFERDGFNEESPYKINGLDQNITHYWGVCAQDNYVYFLYSGRTPEDVWKESQKENYYIFVEQYDWNGNPICRYKLDQWGYFTIDEKNKKLYLASTNHDDPFFEFQLP</sequence>
<dbReference type="EMBL" id="BLBC01000018">
    <property type="protein sequence ID" value="GET47042.1"/>
    <property type="molecule type" value="Genomic_DNA"/>
</dbReference>
<evidence type="ECO:0000313" key="2">
    <source>
        <dbReference type="Proteomes" id="UP000398217"/>
    </source>
</evidence>
<organism evidence="1 2">
    <name type="scientific">Capnocytophaga felis</name>
    <dbReference type="NCBI Taxonomy" id="2267611"/>
    <lineage>
        <taxon>Bacteria</taxon>
        <taxon>Pseudomonadati</taxon>
        <taxon>Bacteroidota</taxon>
        <taxon>Flavobacteriia</taxon>
        <taxon>Flavobacteriales</taxon>
        <taxon>Flavobacteriaceae</taxon>
        <taxon>Capnocytophaga</taxon>
    </lineage>
</organism>
<dbReference type="Proteomes" id="UP000398217">
    <property type="component" value="Unassembled WGS sequence"/>
</dbReference>
<comment type="caution">
    <text evidence="1">The sequence shown here is derived from an EMBL/GenBank/DDBJ whole genome shotgun (WGS) entry which is preliminary data.</text>
</comment>
<dbReference type="SUPFAM" id="SSF63825">
    <property type="entry name" value="YWTD domain"/>
    <property type="match status" value="1"/>
</dbReference>
<proteinExistence type="predicted"/>